<dbReference type="InterPro" id="IPR053331">
    <property type="entry name" value="EGF-like_comC"/>
</dbReference>
<protein>
    <submittedName>
        <fullName evidence="4">Tenascin C</fullName>
    </submittedName>
</protein>
<dbReference type="InterPro" id="IPR000742">
    <property type="entry name" value="EGF"/>
</dbReference>
<dbReference type="InterPro" id="IPR002909">
    <property type="entry name" value="IPT_dom"/>
</dbReference>
<dbReference type="InterPro" id="IPR014756">
    <property type="entry name" value="Ig_E-set"/>
</dbReference>
<dbReference type="CDD" id="cd00603">
    <property type="entry name" value="IPT_PCSR"/>
    <property type="match status" value="1"/>
</dbReference>
<reference evidence="4 5" key="1">
    <citation type="submission" date="2015-12" db="EMBL/GenBank/DDBJ databases">
        <title>Dictyostelia acquired genes for synthesis and detection of signals that induce cell-type specialization by lateral gene transfer from prokaryotes.</title>
        <authorList>
            <person name="Gloeckner G."/>
            <person name="Schaap P."/>
        </authorList>
    </citation>
    <scope>NUCLEOTIDE SEQUENCE [LARGE SCALE GENOMIC DNA]</scope>
    <source>
        <strain evidence="4 5">TK</strain>
    </source>
</reference>
<keyword evidence="5" id="KW-1185">Reference proteome</keyword>
<keyword evidence="2" id="KW-0472">Membrane</keyword>
<dbReference type="Gene3D" id="2.10.25.10">
    <property type="entry name" value="Laminin"/>
    <property type="match status" value="1"/>
</dbReference>
<dbReference type="AlphaFoldDB" id="A0A152A2V8"/>
<dbReference type="PANTHER" id="PTHR24032:SF16">
    <property type="entry name" value="EGF-LIKE DOMAIN-CONTAINING PROTEIN"/>
    <property type="match status" value="1"/>
</dbReference>
<name>A0A152A2V8_TIELA</name>
<accession>A0A152A2V8</accession>
<dbReference type="Proteomes" id="UP000076078">
    <property type="component" value="Unassembled WGS sequence"/>
</dbReference>
<feature type="transmembrane region" description="Helical" evidence="2">
    <location>
        <begin position="804"/>
        <end position="828"/>
    </location>
</feature>
<organism evidence="4 5">
    <name type="scientific">Tieghemostelium lacteum</name>
    <name type="common">Slime mold</name>
    <name type="synonym">Dictyostelium lacteum</name>
    <dbReference type="NCBI Taxonomy" id="361077"/>
    <lineage>
        <taxon>Eukaryota</taxon>
        <taxon>Amoebozoa</taxon>
        <taxon>Evosea</taxon>
        <taxon>Eumycetozoa</taxon>
        <taxon>Dictyostelia</taxon>
        <taxon>Dictyosteliales</taxon>
        <taxon>Raperosteliaceae</taxon>
        <taxon>Tieghemostelium</taxon>
    </lineage>
</organism>
<keyword evidence="2" id="KW-1133">Transmembrane helix</keyword>
<dbReference type="PANTHER" id="PTHR24032">
    <property type="entry name" value="EGF-LIKE DOMAIN-CONTAINING PROTEIN-RELATED-RELATED"/>
    <property type="match status" value="1"/>
</dbReference>
<dbReference type="PROSITE" id="PS50026">
    <property type="entry name" value="EGF_3"/>
    <property type="match status" value="1"/>
</dbReference>
<feature type="disulfide bond" evidence="1">
    <location>
        <begin position="565"/>
        <end position="574"/>
    </location>
</feature>
<comment type="caution">
    <text evidence="1">Lacks conserved residue(s) required for the propagation of feature annotation.</text>
</comment>
<feature type="domain" description="EGF-like" evidence="3">
    <location>
        <begin position="544"/>
        <end position="575"/>
    </location>
</feature>
<evidence type="ECO:0000256" key="1">
    <source>
        <dbReference type="PROSITE-ProRule" id="PRU00076"/>
    </source>
</evidence>
<dbReference type="PROSITE" id="PS00022">
    <property type="entry name" value="EGF_1"/>
    <property type="match status" value="1"/>
</dbReference>
<keyword evidence="1" id="KW-1015">Disulfide bond</keyword>
<dbReference type="OMA" id="ECAITSI"/>
<proteinExistence type="predicted"/>
<dbReference type="STRING" id="361077.A0A152A2V8"/>
<sequence>MININIFSSIYQLSISNINDSNNIISNHPPSMDQLSCEYCNITSLPNTTLGFGYLSLNNNPISQTLYLSNLNSSKHLYLINTDPIFKDHRVTIVNDLVEPFTNVDLQIPVEQDIFNSNFLNLKSITSKNINFNKATEPHSLINAHNLAEIAIINSPNFSNGSSPFINFPASISLIILENIFLRTNPNDLFPESIYYYSVRNNKIETPLPILSTQSPSIEIDLSYNEYNGIVTRDYCRHNIDFSYNNLTGDVPSCYTCYFNNQLLRNRFLGNNFNNVNDNSSALSPCTTIKVLEYSKVLMGSDLIIKGYDFPRDLNQITSTPALAWSVTKVSEEIRAKLDTVSVYNEMVQNGYIMIYISNSNSQPTAFKIPIVVDNPFVNKIYTYPESNGYLFKFVGGGFGNKVNNITVKFGSTYTCVVQSGLTFNEFGCMIYFIDITEQLYQINITVNNLFVTVPYSFVRNYPIVSSLYPALSNQVNGSVILYGFFGYNLSNPVVTIGDQNCEIQKIFSTNLTCILEQPTSGLKNLTLQIGGLYFYGSYINKEETIPCLNPCKNGVCTSYGVCSCYQGFGGPQCESTVSSGGILVNENSTTISRDNINFEISIVSLQEINYKGEVFKVIPLKGWKLTSKPDKNTWIYGIKLNEESTISYQIYQAPESMDITFASVPIHLEKDSIKLSVHIINYTFQSSLNTLELVMSTTVSSVSECNGNANINGEESQLETLNYFTIEQEGKVLYGKFIDQMMSDGKPTYSSTKIMSKTENEIIVAISIPHCTECIIDPNLSVLLDPNHKESDCSTVNSKDKKWLIPTVVVVTVVGGLSILGAVGYLLQKRYYYKIKMVKQKVLESFSS</sequence>
<evidence type="ECO:0000313" key="5">
    <source>
        <dbReference type="Proteomes" id="UP000076078"/>
    </source>
</evidence>
<dbReference type="FunCoup" id="A0A152A2V8">
    <property type="interactions" value="738"/>
</dbReference>
<keyword evidence="2" id="KW-0812">Transmembrane</keyword>
<gene>
    <name evidence="4" type="ORF">DLAC_02612</name>
</gene>
<evidence type="ECO:0000259" key="3">
    <source>
        <dbReference type="PROSITE" id="PS50026"/>
    </source>
</evidence>
<dbReference type="Pfam" id="PF01833">
    <property type="entry name" value="TIG"/>
    <property type="match status" value="1"/>
</dbReference>
<dbReference type="InterPro" id="IPR054484">
    <property type="entry name" value="ComC_SSD"/>
</dbReference>
<dbReference type="Pfam" id="PF22933">
    <property type="entry name" value="ComC_SSD"/>
    <property type="match status" value="1"/>
</dbReference>
<dbReference type="InParanoid" id="A0A152A2V8"/>
<dbReference type="PROSITE" id="PS01186">
    <property type="entry name" value="EGF_2"/>
    <property type="match status" value="1"/>
</dbReference>
<keyword evidence="1" id="KW-0245">EGF-like domain</keyword>
<evidence type="ECO:0000313" key="4">
    <source>
        <dbReference type="EMBL" id="KYR00593.1"/>
    </source>
</evidence>
<evidence type="ECO:0000256" key="2">
    <source>
        <dbReference type="SAM" id="Phobius"/>
    </source>
</evidence>
<dbReference type="OrthoDB" id="26095at2759"/>
<dbReference type="EMBL" id="LODT01000013">
    <property type="protein sequence ID" value="KYR00593.1"/>
    <property type="molecule type" value="Genomic_DNA"/>
</dbReference>
<dbReference type="SUPFAM" id="SSF81296">
    <property type="entry name" value="E set domains"/>
    <property type="match status" value="1"/>
</dbReference>
<comment type="caution">
    <text evidence="4">The sequence shown here is derived from an EMBL/GenBank/DDBJ whole genome shotgun (WGS) entry which is preliminary data.</text>
</comment>